<gene>
    <name evidence="1" type="ORF">AVEN_214121_1</name>
</gene>
<dbReference type="EMBL" id="BGPR01000153">
    <property type="protein sequence ID" value="GBM00051.1"/>
    <property type="molecule type" value="Genomic_DNA"/>
</dbReference>
<keyword evidence="2" id="KW-1185">Reference proteome</keyword>
<evidence type="ECO:0000313" key="2">
    <source>
        <dbReference type="Proteomes" id="UP000499080"/>
    </source>
</evidence>
<evidence type="ECO:0008006" key="3">
    <source>
        <dbReference type="Google" id="ProtNLM"/>
    </source>
</evidence>
<proteinExistence type="predicted"/>
<dbReference type="Proteomes" id="UP000499080">
    <property type="component" value="Unassembled WGS sequence"/>
</dbReference>
<accession>A0A4Y2C6H6</accession>
<reference evidence="1 2" key="1">
    <citation type="journal article" date="2019" name="Sci. Rep.">
        <title>Orb-weaving spider Araneus ventricosus genome elucidates the spidroin gene catalogue.</title>
        <authorList>
            <person name="Kono N."/>
            <person name="Nakamura H."/>
            <person name="Ohtoshi R."/>
            <person name="Moran D.A.P."/>
            <person name="Shinohara A."/>
            <person name="Yoshida Y."/>
            <person name="Fujiwara M."/>
            <person name="Mori M."/>
            <person name="Tomita M."/>
            <person name="Arakawa K."/>
        </authorList>
    </citation>
    <scope>NUCLEOTIDE SEQUENCE [LARGE SCALE GENOMIC DNA]</scope>
</reference>
<organism evidence="1 2">
    <name type="scientific">Araneus ventricosus</name>
    <name type="common">Orbweaver spider</name>
    <name type="synonym">Epeira ventricosa</name>
    <dbReference type="NCBI Taxonomy" id="182803"/>
    <lineage>
        <taxon>Eukaryota</taxon>
        <taxon>Metazoa</taxon>
        <taxon>Ecdysozoa</taxon>
        <taxon>Arthropoda</taxon>
        <taxon>Chelicerata</taxon>
        <taxon>Arachnida</taxon>
        <taxon>Araneae</taxon>
        <taxon>Araneomorphae</taxon>
        <taxon>Entelegynae</taxon>
        <taxon>Araneoidea</taxon>
        <taxon>Araneidae</taxon>
        <taxon>Araneus</taxon>
    </lineage>
</organism>
<name>A0A4Y2C6H6_ARAVE</name>
<sequence length="180" mass="19771">MKTRLPGNLCAVRTPENVEKVRMAMLRSSLRSAQSDAAEFQTSCRDVRRIFLEEVRAHGIHLPKRSGSIEERWPRKQSETEVGVLTTITGHVLAPANGVMSRHRMSYRVAAIASSTEAGVLVANHMATARPLTKEVRTITGGGTYSPTITITPEEVSSCLLIRQLLTHELVVPLPVGYSI</sequence>
<protein>
    <recommendedName>
        <fullName evidence="3">DUF4817 domain-containing protein</fullName>
    </recommendedName>
</protein>
<comment type="caution">
    <text evidence="1">The sequence shown here is derived from an EMBL/GenBank/DDBJ whole genome shotgun (WGS) entry which is preliminary data.</text>
</comment>
<evidence type="ECO:0000313" key="1">
    <source>
        <dbReference type="EMBL" id="GBM00051.1"/>
    </source>
</evidence>
<dbReference type="AlphaFoldDB" id="A0A4Y2C6H6"/>